<dbReference type="GO" id="GO:0030003">
    <property type="term" value="P:intracellular monoatomic cation homeostasis"/>
    <property type="evidence" value="ECO:0007669"/>
    <property type="project" value="TreeGrafter"/>
</dbReference>
<dbReference type="GO" id="GO:0140410">
    <property type="term" value="F:monoatomic cation:bicarbonate symporter activity"/>
    <property type="evidence" value="ECO:0007669"/>
    <property type="project" value="TreeGrafter"/>
</dbReference>
<evidence type="ECO:0000256" key="3">
    <source>
        <dbReference type="ARBA" id="ARBA00022692"/>
    </source>
</evidence>
<feature type="domain" description="Zinc transporter ZIP4 N-terminal" evidence="11">
    <location>
        <begin position="117"/>
        <end position="287"/>
    </location>
</feature>
<keyword evidence="3 10" id="KW-0812">Transmembrane</keyword>
<sequence length="738" mass="81992">MGPFSGLLLFQRFFEKPLNYNSLEREKGLSFRLSPLSPCYSHATVSPHFISLLCLFSLFASAVFCAGFSYCDRMYMQVVTMFSLYRLWPVLGLLNGLSNWIQLAKSQEALRREDVGSLVNELFRIVECPENQQLCEKCLPQEWLMSALEDDGNDYVSQDTYLKISTMLLFYIINMRQICSSNASSLSNSSFFSPIYHDFSYCLRALTSLHSSEDGHFLSTNETESILQLINQHYQPQERPALKHIQCIDAALLMEEVGVTDNRGVASSSVPLLAAAIVNHLRHGHCLRRRDLPSPAFFIDYIFQSLNRTSDLHVIDLQQLLHQLGIGGAALIKTQGRRMRSTTGQSSNTYHQELLRGTTDWTQMCFSASQLLDIFVLDPFSPVSRDHFTNICPAIIQQLLGKACNPTKSIAKKSTPSGIEKYGYSSAAVLLITVSSMLGICLIFFSSCQKIYSLILQLFVGLAVGTLSGDALLHLIPEILGLHDGSQNGDSNLMEQKEYLWKIMGIIAGIYGFFLIERIFSFVMSSHGHSHSHGLSVELNCNGDGQRGKSVSTMQLKTLEEAECTEIQPVAASIDPTQKEKRGIPLLAVMVIVGDSLHNFADGLVVGAAFSNSVETGMATTVAILCHEIPHEMGDFAVLLNSGLSVKRAVLMNFVSALTAFVGLYIGLFVSSETEVQQWIFTVTAGIFLYLSLVEMMPEMSRVHTTHPILQFILQNIGLLVGWACLLLLALFEHKLTF</sequence>
<proteinExistence type="inferred from homology"/>
<evidence type="ECO:0000256" key="4">
    <source>
        <dbReference type="ARBA" id="ARBA00022989"/>
    </source>
</evidence>
<dbReference type="GO" id="GO:0005385">
    <property type="term" value="F:zinc ion transmembrane transporter activity"/>
    <property type="evidence" value="ECO:0007669"/>
    <property type="project" value="TreeGrafter"/>
</dbReference>
<evidence type="ECO:0000256" key="1">
    <source>
        <dbReference type="ARBA" id="ARBA00004141"/>
    </source>
</evidence>
<accession>A0AA88NP54</accession>
<dbReference type="InterPro" id="IPR003689">
    <property type="entry name" value="ZIP"/>
</dbReference>
<dbReference type="Pfam" id="PF18292">
    <property type="entry name" value="ZIP4_domain"/>
    <property type="match status" value="1"/>
</dbReference>
<evidence type="ECO:0000313" key="14">
    <source>
        <dbReference type="Proteomes" id="UP001187315"/>
    </source>
</evidence>
<gene>
    <name evidence="13" type="ORF">Q7C36_004831</name>
</gene>
<feature type="transmembrane region" description="Helical" evidence="10">
    <location>
        <begin position="650"/>
        <end position="670"/>
    </location>
</feature>
<dbReference type="PANTHER" id="PTHR12191:SF4">
    <property type="entry name" value="ZINC TRANSPORTER ZIP12"/>
    <property type="match status" value="1"/>
</dbReference>
<feature type="transmembrane region" description="Helical" evidence="10">
    <location>
        <begin position="422"/>
        <end position="445"/>
    </location>
</feature>
<dbReference type="AlphaFoldDB" id="A0AA88NP54"/>
<evidence type="ECO:0000256" key="5">
    <source>
        <dbReference type="ARBA" id="ARBA00023136"/>
    </source>
</evidence>
<dbReference type="PANTHER" id="PTHR12191">
    <property type="entry name" value="SOLUTE CARRIER FAMILY 39"/>
    <property type="match status" value="1"/>
</dbReference>
<dbReference type="Pfam" id="PF21116">
    <property type="entry name" value="EF-hand_Zip"/>
    <property type="match status" value="1"/>
</dbReference>
<dbReference type="GO" id="GO:0071578">
    <property type="term" value="P:zinc ion import across plasma membrane"/>
    <property type="evidence" value="ECO:0007669"/>
    <property type="project" value="TreeGrafter"/>
</dbReference>
<dbReference type="InterPro" id="IPR041137">
    <property type="entry name" value="ZIP4_N"/>
</dbReference>
<feature type="transmembrane region" description="Helical" evidence="10">
    <location>
        <begin position="676"/>
        <end position="697"/>
    </location>
</feature>
<comment type="subcellular location">
    <subcellularLocation>
        <location evidence="1">Membrane</location>
        <topology evidence="1">Multi-pass membrane protein</topology>
    </subcellularLocation>
</comment>
<name>A0AA88NP54_TACVA</name>
<feature type="transmembrane region" description="Helical" evidence="10">
    <location>
        <begin position="49"/>
        <end position="71"/>
    </location>
</feature>
<evidence type="ECO:0000259" key="11">
    <source>
        <dbReference type="Pfam" id="PF18292"/>
    </source>
</evidence>
<evidence type="ECO:0000313" key="13">
    <source>
        <dbReference type="EMBL" id="KAK2860665.1"/>
    </source>
</evidence>
<feature type="transmembrane region" description="Helical" evidence="10">
    <location>
        <begin position="709"/>
        <end position="732"/>
    </location>
</feature>
<comment type="similarity">
    <text evidence="2">Belongs to the ZIP transporter (TC 2.A.5) family.</text>
</comment>
<dbReference type="InterPro" id="IPR050799">
    <property type="entry name" value="ZIP_Transporter"/>
</dbReference>
<evidence type="ECO:0000256" key="9">
    <source>
        <dbReference type="ARBA" id="ARBA00042971"/>
    </source>
</evidence>
<evidence type="ECO:0000256" key="2">
    <source>
        <dbReference type="ARBA" id="ARBA00006939"/>
    </source>
</evidence>
<feature type="domain" description="Zinc transporter ZIP4/12 EF-hand" evidence="12">
    <location>
        <begin position="295"/>
        <end position="403"/>
    </location>
</feature>
<evidence type="ECO:0000256" key="6">
    <source>
        <dbReference type="ARBA" id="ARBA00034634"/>
    </source>
</evidence>
<comment type="catalytic activity">
    <reaction evidence="6">
        <text>Zn(2+)(in) = Zn(2+)(out)</text>
        <dbReference type="Rhea" id="RHEA:29351"/>
        <dbReference type="ChEBI" id="CHEBI:29105"/>
    </reaction>
</comment>
<dbReference type="InterPro" id="IPR049406">
    <property type="entry name" value="ZIP4_12_EF-hand"/>
</dbReference>
<feature type="transmembrane region" description="Helical" evidence="10">
    <location>
        <begin position="83"/>
        <end position="101"/>
    </location>
</feature>
<keyword evidence="4 10" id="KW-1133">Transmembrane helix</keyword>
<dbReference type="Proteomes" id="UP001187315">
    <property type="component" value="Unassembled WGS sequence"/>
</dbReference>
<keyword evidence="5 10" id="KW-0472">Membrane</keyword>
<feature type="transmembrane region" description="Helical" evidence="10">
    <location>
        <begin position="499"/>
        <end position="516"/>
    </location>
</feature>
<evidence type="ECO:0000256" key="7">
    <source>
        <dbReference type="ARBA" id="ARBA00040591"/>
    </source>
</evidence>
<evidence type="ECO:0000256" key="10">
    <source>
        <dbReference type="SAM" id="Phobius"/>
    </source>
</evidence>
<dbReference type="EMBL" id="JAVHJS010000004">
    <property type="protein sequence ID" value="KAK2860665.1"/>
    <property type="molecule type" value="Genomic_DNA"/>
</dbReference>
<organism evidence="13 14">
    <name type="scientific">Tachysurus vachellii</name>
    <name type="common">Darkbarbel catfish</name>
    <name type="synonym">Pelteobagrus vachellii</name>
    <dbReference type="NCBI Taxonomy" id="175792"/>
    <lineage>
        <taxon>Eukaryota</taxon>
        <taxon>Metazoa</taxon>
        <taxon>Chordata</taxon>
        <taxon>Craniata</taxon>
        <taxon>Vertebrata</taxon>
        <taxon>Euteleostomi</taxon>
        <taxon>Actinopterygii</taxon>
        <taxon>Neopterygii</taxon>
        <taxon>Teleostei</taxon>
        <taxon>Ostariophysi</taxon>
        <taxon>Siluriformes</taxon>
        <taxon>Bagridae</taxon>
        <taxon>Tachysurus</taxon>
    </lineage>
</organism>
<evidence type="ECO:0000256" key="8">
    <source>
        <dbReference type="ARBA" id="ARBA00042541"/>
    </source>
</evidence>
<reference evidence="13" key="1">
    <citation type="submission" date="2023-08" db="EMBL/GenBank/DDBJ databases">
        <title>Pelteobagrus vachellii genome.</title>
        <authorList>
            <person name="Liu H."/>
        </authorList>
    </citation>
    <scope>NUCLEOTIDE SEQUENCE</scope>
    <source>
        <strain evidence="13">PRFRI_2022a</strain>
        <tissue evidence="13">Muscle</tissue>
    </source>
</reference>
<dbReference type="Pfam" id="PF02535">
    <property type="entry name" value="Zip"/>
    <property type="match status" value="1"/>
</dbReference>
<evidence type="ECO:0000259" key="12">
    <source>
        <dbReference type="Pfam" id="PF21116"/>
    </source>
</evidence>
<protein>
    <recommendedName>
        <fullName evidence="7">Zinc transporter ZIP12</fullName>
    </recommendedName>
    <alternativeName>
        <fullName evidence="8">Solute carrier family 39 member 12</fullName>
    </alternativeName>
    <alternativeName>
        <fullName evidence="9">Zrt- and Irt-like protein 12</fullName>
    </alternativeName>
</protein>
<dbReference type="GO" id="GO:0005886">
    <property type="term" value="C:plasma membrane"/>
    <property type="evidence" value="ECO:0007669"/>
    <property type="project" value="TreeGrafter"/>
</dbReference>
<feature type="transmembrane region" description="Helical" evidence="10">
    <location>
        <begin position="452"/>
        <end position="476"/>
    </location>
</feature>
<comment type="caution">
    <text evidence="13">The sequence shown here is derived from an EMBL/GenBank/DDBJ whole genome shotgun (WGS) entry which is preliminary data.</text>
</comment>
<keyword evidence="14" id="KW-1185">Reference proteome</keyword>